<evidence type="ECO:0008006" key="3">
    <source>
        <dbReference type="Google" id="ProtNLM"/>
    </source>
</evidence>
<keyword evidence="2" id="KW-1185">Reference proteome</keyword>
<sequence>MDKKIEALTSNDTWECVPLLARKKAITSKWVYKVKLKADGSIEKLDINNTFLHGALLEEVYMKPPQHGYSRGMCL</sequence>
<comment type="caution">
    <text evidence="1">The sequence shown here is derived from an EMBL/GenBank/DDBJ whole genome shotgun (WGS) entry which is preliminary data.</text>
</comment>
<evidence type="ECO:0000313" key="2">
    <source>
        <dbReference type="Proteomes" id="UP001454036"/>
    </source>
</evidence>
<dbReference type="Proteomes" id="UP001454036">
    <property type="component" value="Unassembled WGS sequence"/>
</dbReference>
<dbReference type="AlphaFoldDB" id="A0AAV3QT77"/>
<organism evidence="1 2">
    <name type="scientific">Lithospermum erythrorhizon</name>
    <name type="common">Purple gromwell</name>
    <name type="synonym">Lithospermum officinale var. erythrorhizon</name>
    <dbReference type="NCBI Taxonomy" id="34254"/>
    <lineage>
        <taxon>Eukaryota</taxon>
        <taxon>Viridiplantae</taxon>
        <taxon>Streptophyta</taxon>
        <taxon>Embryophyta</taxon>
        <taxon>Tracheophyta</taxon>
        <taxon>Spermatophyta</taxon>
        <taxon>Magnoliopsida</taxon>
        <taxon>eudicotyledons</taxon>
        <taxon>Gunneridae</taxon>
        <taxon>Pentapetalae</taxon>
        <taxon>asterids</taxon>
        <taxon>lamiids</taxon>
        <taxon>Boraginales</taxon>
        <taxon>Boraginaceae</taxon>
        <taxon>Boraginoideae</taxon>
        <taxon>Lithospermeae</taxon>
        <taxon>Lithospermum</taxon>
    </lineage>
</organism>
<accession>A0AAV3QT77</accession>
<gene>
    <name evidence="1" type="ORF">LIER_21303</name>
</gene>
<name>A0AAV3QT77_LITER</name>
<reference evidence="1 2" key="1">
    <citation type="submission" date="2024-01" db="EMBL/GenBank/DDBJ databases">
        <title>The complete chloroplast genome sequence of Lithospermum erythrorhizon: insights into the phylogenetic relationship among Boraginaceae species and the maternal lineages of purple gromwells.</title>
        <authorList>
            <person name="Okada T."/>
            <person name="Watanabe K."/>
        </authorList>
    </citation>
    <scope>NUCLEOTIDE SEQUENCE [LARGE SCALE GENOMIC DNA]</scope>
</reference>
<protein>
    <recommendedName>
        <fullName evidence="3">Reverse transcriptase Ty1/copia-type domain-containing protein</fullName>
    </recommendedName>
</protein>
<evidence type="ECO:0000313" key="1">
    <source>
        <dbReference type="EMBL" id="GAA0166055.1"/>
    </source>
</evidence>
<dbReference type="EMBL" id="BAABME010005588">
    <property type="protein sequence ID" value="GAA0166055.1"/>
    <property type="molecule type" value="Genomic_DNA"/>
</dbReference>
<proteinExistence type="predicted"/>